<accession>A0ABX7P5G7</accession>
<proteinExistence type="predicted"/>
<dbReference type="InterPro" id="IPR036709">
    <property type="entry name" value="Autotransporte_beta_dom_sf"/>
</dbReference>
<dbReference type="RefSeq" id="WP_206727254.1">
    <property type="nucleotide sequence ID" value="NZ_CP071090.1"/>
</dbReference>
<dbReference type="SUPFAM" id="SSF103515">
    <property type="entry name" value="Autotransporter"/>
    <property type="match status" value="1"/>
</dbReference>
<reference evidence="1 2" key="1">
    <citation type="submission" date="2021-02" db="EMBL/GenBank/DDBJ databases">
        <title>De Novo genome assembly of isolated myxobacteria.</title>
        <authorList>
            <person name="Stevens D.C."/>
        </authorList>
    </citation>
    <scope>NUCLEOTIDE SEQUENCE [LARGE SCALE GENOMIC DNA]</scope>
    <source>
        <strain evidence="2">SCPEA02</strain>
    </source>
</reference>
<sequence>MRSAVIVIGAIVVAHVIGGAPRADAAPQPSGPRPAIGLRAGFGLPRGLLEGGDGHRDAPLSEAVTGIIPAQLDVGYFLGSRFYVGAFFQYALGQRVNGCPEGASCDARAMRFGLEASYHWPVSDRLGPWLGLGVGYDVFDPSRVPSVIDGQLRAVDRTFKGVEVSMQGGLDFRLGEAAWLGPFVALTASRYTNVNEAALHSWLMGGLRLQLRL</sequence>
<dbReference type="EMBL" id="CP071090">
    <property type="protein sequence ID" value="QSQ25701.1"/>
    <property type="molecule type" value="Genomic_DNA"/>
</dbReference>
<dbReference type="Gene3D" id="2.40.160.20">
    <property type="match status" value="1"/>
</dbReference>
<organism evidence="1 2">
    <name type="scientific">Pyxidicoccus parkwayensis</name>
    <dbReference type="NCBI Taxonomy" id="2813578"/>
    <lineage>
        <taxon>Bacteria</taxon>
        <taxon>Pseudomonadati</taxon>
        <taxon>Myxococcota</taxon>
        <taxon>Myxococcia</taxon>
        <taxon>Myxococcales</taxon>
        <taxon>Cystobacterineae</taxon>
        <taxon>Myxococcaceae</taxon>
        <taxon>Pyxidicoccus</taxon>
    </lineage>
</organism>
<name>A0ABX7P5G7_9BACT</name>
<evidence type="ECO:0000313" key="2">
    <source>
        <dbReference type="Proteomes" id="UP000662747"/>
    </source>
</evidence>
<keyword evidence="2" id="KW-1185">Reference proteome</keyword>
<dbReference type="Proteomes" id="UP000662747">
    <property type="component" value="Chromosome"/>
</dbReference>
<evidence type="ECO:0000313" key="1">
    <source>
        <dbReference type="EMBL" id="QSQ25701.1"/>
    </source>
</evidence>
<gene>
    <name evidence="1" type="ORF">JY651_12540</name>
</gene>
<protein>
    <submittedName>
        <fullName evidence="1">Autotransporter domain-containing protein</fullName>
    </submittedName>
</protein>